<feature type="region of interest" description="Disordered" evidence="1">
    <location>
        <begin position="204"/>
        <end position="226"/>
    </location>
</feature>
<feature type="region of interest" description="Disordered" evidence="1">
    <location>
        <begin position="1"/>
        <end position="137"/>
    </location>
</feature>
<dbReference type="Proteomes" id="UP001418222">
    <property type="component" value="Unassembled WGS sequence"/>
</dbReference>
<gene>
    <name evidence="2" type="ORF">KSP39_PZI007717</name>
</gene>
<organism evidence="2 3">
    <name type="scientific">Platanthera zijinensis</name>
    <dbReference type="NCBI Taxonomy" id="2320716"/>
    <lineage>
        <taxon>Eukaryota</taxon>
        <taxon>Viridiplantae</taxon>
        <taxon>Streptophyta</taxon>
        <taxon>Embryophyta</taxon>
        <taxon>Tracheophyta</taxon>
        <taxon>Spermatophyta</taxon>
        <taxon>Magnoliopsida</taxon>
        <taxon>Liliopsida</taxon>
        <taxon>Asparagales</taxon>
        <taxon>Orchidaceae</taxon>
        <taxon>Orchidoideae</taxon>
        <taxon>Orchideae</taxon>
        <taxon>Orchidinae</taxon>
        <taxon>Platanthera</taxon>
    </lineage>
</organism>
<feature type="region of interest" description="Disordered" evidence="1">
    <location>
        <begin position="266"/>
        <end position="285"/>
    </location>
</feature>
<feature type="compositionally biased region" description="Basic residues" evidence="1">
    <location>
        <begin position="215"/>
        <end position="226"/>
    </location>
</feature>
<accession>A0AAP0G924</accession>
<evidence type="ECO:0000313" key="3">
    <source>
        <dbReference type="Proteomes" id="UP001418222"/>
    </source>
</evidence>
<keyword evidence="3" id="KW-1185">Reference proteome</keyword>
<protein>
    <submittedName>
        <fullName evidence="2">Uncharacterized protein</fullName>
    </submittedName>
</protein>
<dbReference type="PANTHER" id="PTHR34660:SF7">
    <property type="entry name" value="DNA LIGASE-LIKE PROTEIN"/>
    <property type="match status" value="1"/>
</dbReference>
<proteinExistence type="predicted"/>
<evidence type="ECO:0000313" key="2">
    <source>
        <dbReference type="EMBL" id="KAK8944917.1"/>
    </source>
</evidence>
<sequence>MSRCLPYTPLNYKKEDGFPVGSIKKLQNGRGNTKQRKEPSEKPSKKRSRDECGNLDSSEHKSKKRREAEKKTKPPNGSCGDPRKDHCEHLERSDLSEEHNPPAAFVPNHSSSSLPNTPKSSKKNDVQAADLNGKRPSMVLRIKLPLKKHNDPPPLSTCKVPLCSSAQMSTSSKSQVVIVESTTQPKPQFPVSEVPCFSGRAAEGPAGIMVPEPSKRRHGRSHGHRIRKSERRFRELILNWKPPPLQLSEEEDLDWLFASRRHPKGMESSERISKAPVPEPSACRVPTDSLQPRACYLPEFDMYQLPYVIPF</sequence>
<evidence type="ECO:0000256" key="1">
    <source>
        <dbReference type="SAM" id="MobiDB-lite"/>
    </source>
</evidence>
<dbReference type="AlphaFoldDB" id="A0AAP0G924"/>
<reference evidence="2 3" key="1">
    <citation type="journal article" date="2022" name="Nat. Plants">
        <title>Genomes of leafy and leafless Platanthera orchids illuminate the evolution of mycoheterotrophy.</title>
        <authorList>
            <person name="Li M.H."/>
            <person name="Liu K.W."/>
            <person name="Li Z."/>
            <person name="Lu H.C."/>
            <person name="Ye Q.L."/>
            <person name="Zhang D."/>
            <person name="Wang J.Y."/>
            <person name="Li Y.F."/>
            <person name="Zhong Z.M."/>
            <person name="Liu X."/>
            <person name="Yu X."/>
            <person name="Liu D.K."/>
            <person name="Tu X.D."/>
            <person name="Liu B."/>
            <person name="Hao Y."/>
            <person name="Liao X.Y."/>
            <person name="Jiang Y.T."/>
            <person name="Sun W.H."/>
            <person name="Chen J."/>
            <person name="Chen Y.Q."/>
            <person name="Ai Y."/>
            <person name="Zhai J.W."/>
            <person name="Wu S.S."/>
            <person name="Zhou Z."/>
            <person name="Hsiao Y.Y."/>
            <person name="Wu W.L."/>
            <person name="Chen Y.Y."/>
            <person name="Lin Y.F."/>
            <person name="Hsu J.L."/>
            <person name="Li C.Y."/>
            <person name="Wang Z.W."/>
            <person name="Zhao X."/>
            <person name="Zhong W.Y."/>
            <person name="Ma X.K."/>
            <person name="Ma L."/>
            <person name="Huang J."/>
            <person name="Chen G.Z."/>
            <person name="Huang M.Z."/>
            <person name="Huang L."/>
            <person name="Peng D.H."/>
            <person name="Luo Y.B."/>
            <person name="Zou S.Q."/>
            <person name="Chen S.P."/>
            <person name="Lan S."/>
            <person name="Tsai W.C."/>
            <person name="Van de Peer Y."/>
            <person name="Liu Z.J."/>
        </authorList>
    </citation>
    <scope>NUCLEOTIDE SEQUENCE [LARGE SCALE GENOMIC DNA]</scope>
    <source>
        <strain evidence="2">Lor287</strain>
    </source>
</reference>
<name>A0AAP0G924_9ASPA</name>
<feature type="compositionally biased region" description="Basic and acidic residues" evidence="1">
    <location>
        <begin position="81"/>
        <end position="100"/>
    </location>
</feature>
<feature type="compositionally biased region" description="Basic and acidic residues" evidence="1">
    <location>
        <begin position="35"/>
        <end position="72"/>
    </location>
</feature>
<dbReference type="EMBL" id="JBBWWQ010000006">
    <property type="protein sequence ID" value="KAK8944917.1"/>
    <property type="molecule type" value="Genomic_DNA"/>
</dbReference>
<dbReference type="PANTHER" id="PTHR34660">
    <property type="entry name" value="MYB-LIKE PROTEIN X"/>
    <property type="match status" value="1"/>
</dbReference>
<feature type="compositionally biased region" description="Low complexity" evidence="1">
    <location>
        <begin position="110"/>
        <end position="119"/>
    </location>
</feature>
<comment type="caution">
    <text evidence="2">The sequence shown here is derived from an EMBL/GenBank/DDBJ whole genome shotgun (WGS) entry which is preliminary data.</text>
</comment>